<name>S6AAH4_SULDS</name>
<dbReference type="Gene3D" id="3.30.565.10">
    <property type="entry name" value="Histidine kinase-like ATPase, C-terminal domain"/>
    <property type="match status" value="1"/>
</dbReference>
<dbReference type="OrthoDB" id="8583694at2"/>
<sequence length="462" mass="51063">MKIYPNRLHYNLLVWLLVPLITLFAARSAYTYFVTAPDLSARVYDRALEDLAKSLTQYLVIDQDGVPSLHLPETASQLLMADDSDQIFFSVSDHAGRVLAGNGRLLPSSENLRVHRNSVFFDGTVNGEKVRAVTLTQIPALDRQDLFISISFAETLNKRKLLAQDIFNSSLQPQAMLILLASLTVWLGISKGLQSLRVLKRDLAQRSHLDLSPVDSNLAPEEIRPIIDTVNDLMERLKRVLEGQSRFAGDAAHQLRTPLAGLKAQLELVSRQTSTDDVRTELKPLMTGCDRMCRLVNQLLAMARNEHESSQAKEFGIVDLNALAAEMTKEWVSEAYRKKIDLGFVGSPLTSMVMGDSDRLREMVTNLIHNAICYTPPGGQVTVSVVADPPALIVEDNGDGIPPEERQKVFERFYRVLGSRAEGSGLGLSIVQEIALAHKASVQLDANVQGKGTVAKVIFPAR</sequence>
<dbReference type="KEGG" id="sdr:SCD_n02054"/>
<feature type="domain" description="Histidine kinase" evidence="11">
    <location>
        <begin position="250"/>
        <end position="462"/>
    </location>
</feature>
<keyword evidence="7 13" id="KW-0418">Kinase</keyword>
<dbReference type="PROSITE" id="PS50885">
    <property type="entry name" value="HAMP"/>
    <property type="match status" value="1"/>
</dbReference>
<comment type="catalytic activity">
    <reaction evidence="1">
        <text>ATP + protein L-histidine = ADP + protein N-phospho-L-histidine.</text>
        <dbReference type="EC" id="2.7.13.3"/>
    </reaction>
</comment>
<keyword evidence="6" id="KW-0812">Transmembrane</keyword>
<evidence type="ECO:0000256" key="4">
    <source>
        <dbReference type="ARBA" id="ARBA00022553"/>
    </source>
</evidence>
<dbReference type="SUPFAM" id="SSF55874">
    <property type="entry name" value="ATPase domain of HSP90 chaperone/DNA topoisomerase II/histidine kinase"/>
    <property type="match status" value="1"/>
</dbReference>
<dbReference type="InterPro" id="IPR050428">
    <property type="entry name" value="TCS_sensor_his_kinase"/>
</dbReference>
<gene>
    <name evidence="13" type="ORF">SCD_n02054</name>
</gene>
<evidence type="ECO:0000256" key="2">
    <source>
        <dbReference type="ARBA" id="ARBA00004370"/>
    </source>
</evidence>
<reference evidence="13 14" key="1">
    <citation type="journal article" date="2012" name="Appl. Environ. Microbiol.">
        <title>Draft genome sequence of a psychrotolerant sulfur-oxidizing bacterium, Sulfuricella denitrificans skB26, and proteomic insights into cold adaptation.</title>
        <authorList>
            <person name="Watanabe T."/>
            <person name="Kojima H."/>
            <person name="Fukui M."/>
        </authorList>
    </citation>
    <scope>NUCLEOTIDE SEQUENCE [LARGE SCALE GENOMIC DNA]</scope>
    <source>
        <strain evidence="14">skB26</strain>
    </source>
</reference>
<dbReference type="Pfam" id="PF08521">
    <property type="entry name" value="2CSK_N"/>
    <property type="match status" value="1"/>
</dbReference>
<dbReference type="Proteomes" id="UP000015559">
    <property type="component" value="Chromosome"/>
</dbReference>
<evidence type="ECO:0000256" key="6">
    <source>
        <dbReference type="ARBA" id="ARBA00022692"/>
    </source>
</evidence>
<dbReference type="InterPro" id="IPR004358">
    <property type="entry name" value="Sig_transdc_His_kin-like_C"/>
</dbReference>
<dbReference type="PANTHER" id="PTHR45436">
    <property type="entry name" value="SENSOR HISTIDINE KINASE YKOH"/>
    <property type="match status" value="1"/>
</dbReference>
<dbReference type="PANTHER" id="PTHR45436:SF1">
    <property type="entry name" value="SENSOR PROTEIN QSEC"/>
    <property type="match status" value="1"/>
</dbReference>
<dbReference type="InterPro" id="IPR003660">
    <property type="entry name" value="HAMP_dom"/>
</dbReference>
<comment type="subcellular location">
    <subcellularLocation>
        <location evidence="2">Membrane</location>
    </subcellularLocation>
</comment>
<dbReference type="SUPFAM" id="SSF47384">
    <property type="entry name" value="Homodimeric domain of signal transducing histidine kinase"/>
    <property type="match status" value="1"/>
</dbReference>
<keyword evidence="4" id="KW-0597">Phosphoprotein</keyword>
<dbReference type="eggNOG" id="COG5002">
    <property type="taxonomic scope" value="Bacteria"/>
</dbReference>
<evidence type="ECO:0000256" key="10">
    <source>
        <dbReference type="ARBA" id="ARBA00023136"/>
    </source>
</evidence>
<dbReference type="STRING" id="1163617.SCD_n02054"/>
<evidence type="ECO:0000256" key="5">
    <source>
        <dbReference type="ARBA" id="ARBA00022679"/>
    </source>
</evidence>
<evidence type="ECO:0000256" key="3">
    <source>
        <dbReference type="ARBA" id="ARBA00012438"/>
    </source>
</evidence>
<dbReference type="GO" id="GO:0005886">
    <property type="term" value="C:plasma membrane"/>
    <property type="evidence" value="ECO:0007669"/>
    <property type="project" value="TreeGrafter"/>
</dbReference>
<dbReference type="HOGENOM" id="CLU_000445_89_37_4"/>
<evidence type="ECO:0000256" key="1">
    <source>
        <dbReference type="ARBA" id="ARBA00000085"/>
    </source>
</evidence>
<dbReference type="EMBL" id="AP013066">
    <property type="protein sequence ID" value="BAN35865.1"/>
    <property type="molecule type" value="Genomic_DNA"/>
</dbReference>
<dbReference type="SMART" id="SM00388">
    <property type="entry name" value="HisKA"/>
    <property type="match status" value="1"/>
</dbReference>
<dbReference type="Pfam" id="PF02518">
    <property type="entry name" value="HATPase_c"/>
    <property type="match status" value="1"/>
</dbReference>
<keyword evidence="8" id="KW-1133">Transmembrane helix</keyword>
<evidence type="ECO:0000313" key="14">
    <source>
        <dbReference type="Proteomes" id="UP000015559"/>
    </source>
</evidence>
<dbReference type="InterPro" id="IPR036890">
    <property type="entry name" value="HATPase_C_sf"/>
</dbReference>
<dbReference type="InterPro" id="IPR003594">
    <property type="entry name" value="HATPase_dom"/>
</dbReference>
<dbReference type="PRINTS" id="PR00344">
    <property type="entry name" value="BCTRLSENSOR"/>
</dbReference>
<keyword evidence="10" id="KW-0472">Membrane</keyword>
<evidence type="ECO:0000313" key="13">
    <source>
        <dbReference type="EMBL" id="BAN35865.1"/>
    </source>
</evidence>
<dbReference type="EC" id="2.7.13.3" evidence="3"/>
<organism evidence="13 14">
    <name type="scientific">Sulfuricella denitrificans (strain DSM 22764 / NBRC 105220 / skB26)</name>
    <dbReference type="NCBI Taxonomy" id="1163617"/>
    <lineage>
        <taxon>Bacteria</taxon>
        <taxon>Pseudomonadati</taxon>
        <taxon>Pseudomonadota</taxon>
        <taxon>Betaproteobacteria</taxon>
        <taxon>Nitrosomonadales</taxon>
        <taxon>Sulfuricellaceae</taxon>
        <taxon>Sulfuricella</taxon>
    </lineage>
</organism>
<protein>
    <recommendedName>
        <fullName evidence="3">histidine kinase</fullName>
        <ecNumber evidence="3">2.7.13.3</ecNumber>
    </recommendedName>
</protein>
<dbReference type="GO" id="GO:0000155">
    <property type="term" value="F:phosphorelay sensor kinase activity"/>
    <property type="evidence" value="ECO:0007669"/>
    <property type="project" value="InterPro"/>
</dbReference>
<proteinExistence type="predicted"/>
<dbReference type="InterPro" id="IPR036097">
    <property type="entry name" value="HisK_dim/P_sf"/>
</dbReference>
<keyword evidence="5" id="KW-0808">Transferase</keyword>
<evidence type="ECO:0000256" key="9">
    <source>
        <dbReference type="ARBA" id="ARBA00023012"/>
    </source>
</evidence>
<dbReference type="SMART" id="SM00387">
    <property type="entry name" value="HATPase_c"/>
    <property type="match status" value="1"/>
</dbReference>
<dbReference type="InterPro" id="IPR003661">
    <property type="entry name" value="HisK_dim/P_dom"/>
</dbReference>
<evidence type="ECO:0000259" key="12">
    <source>
        <dbReference type="PROSITE" id="PS50885"/>
    </source>
</evidence>
<dbReference type="AlphaFoldDB" id="S6AAH4"/>
<dbReference type="Pfam" id="PF00512">
    <property type="entry name" value="HisKA"/>
    <property type="match status" value="1"/>
</dbReference>
<dbReference type="Gene3D" id="1.10.287.130">
    <property type="match status" value="1"/>
</dbReference>
<evidence type="ECO:0000256" key="7">
    <source>
        <dbReference type="ARBA" id="ARBA00022777"/>
    </source>
</evidence>
<keyword evidence="9" id="KW-0902">Two-component regulatory system</keyword>
<dbReference type="InterPro" id="IPR013727">
    <property type="entry name" value="2CSK_N"/>
</dbReference>
<accession>S6AAH4</accession>
<evidence type="ECO:0000259" key="11">
    <source>
        <dbReference type="PROSITE" id="PS50109"/>
    </source>
</evidence>
<dbReference type="RefSeq" id="WP_009205061.1">
    <property type="nucleotide sequence ID" value="NC_022357.1"/>
</dbReference>
<keyword evidence="14" id="KW-1185">Reference proteome</keyword>
<dbReference type="PROSITE" id="PS50109">
    <property type="entry name" value="HIS_KIN"/>
    <property type="match status" value="1"/>
</dbReference>
<dbReference type="InterPro" id="IPR005467">
    <property type="entry name" value="His_kinase_dom"/>
</dbReference>
<evidence type="ECO:0000256" key="8">
    <source>
        <dbReference type="ARBA" id="ARBA00022989"/>
    </source>
</evidence>
<feature type="domain" description="HAMP" evidence="12">
    <location>
        <begin position="190"/>
        <end position="242"/>
    </location>
</feature>
<dbReference type="CDD" id="cd00082">
    <property type="entry name" value="HisKA"/>
    <property type="match status" value="1"/>
</dbReference>